<reference evidence="2 3" key="1">
    <citation type="journal article" date="2018" name="PLoS Genet.">
        <title>Population sequencing reveals clonal diversity and ancestral inbreeding in the grapevine cultivar Chardonnay.</title>
        <authorList>
            <person name="Roach M.J."/>
            <person name="Johnson D.L."/>
            <person name="Bohlmann J."/>
            <person name="van Vuuren H.J."/>
            <person name="Jones S.J."/>
            <person name="Pretorius I.S."/>
            <person name="Schmidt S.A."/>
            <person name="Borneman A.R."/>
        </authorList>
    </citation>
    <scope>NUCLEOTIDE SEQUENCE [LARGE SCALE GENOMIC DNA]</scope>
    <source>
        <strain evidence="3">cv. Chardonnay</strain>
        <tissue evidence="2">Leaf</tissue>
    </source>
</reference>
<comment type="caution">
    <text evidence="2">The sequence shown here is derived from an EMBL/GenBank/DDBJ whole genome shotgun (WGS) entry which is preliminary data.</text>
</comment>
<sequence length="151" mass="16172">MALKSSSPPLTSAVAATTAHGEALVPAPLSPSARLPPPLLPPTSPSASSTSQPAAAITSDDVKAQVKAMKKKVDKLLSRITTRLNVMLVRVEAMIEALEGEGDIMRSKLEELDAIITEMSLLKLDLHSIINELEFIDNELNHCLFLCDFLG</sequence>
<dbReference type="Proteomes" id="UP000288805">
    <property type="component" value="Unassembled WGS sequence"/>
</dbReference>
<gene>
    <name evidence="2" type="ORF">CK203_004527</name>
</gene>
<dbReference type="KEGG" id="vvi:109122772"/>
<feature type="region of interest" description="Disordered" evidence="1">
    <location>
        <begin position="25"/>
        <end position="56"/>
    </location>
</feature>
<proteinExistence type="predicted"/>
<evidence type="ECO:0000313" key="3">
    <source>
        <dbReference type="Proteomes" id="UP000288805"/>
    </source>
</evidence>
<dbReference type="AlphaFoldDB" id="A0A438KGQ4"/>
<evidence type="ECO:0000256" key="1">
    <source>
        <dbReference type="SAM" id="MobiDB-lite"/>
    </source>
</evidence>
<evidence type="ECO:0000313" key="2">
    <source>
        <dbReference type="EMBL" id="RVX20376.1"/>
    </source>
</evidence>
<dbReference type="EMBL" id="QGNW01000007">
    <property type="protein sequence ID" value="RVX20376.1"/>
    <property type="molecule type" value="Genomic_DNA"/>
</dbReference>
<dbReference type="Gramene" id="Vitis06g01433.t01">
    <property type="protein sequence ID" value="Vitis06g01433.t01.CDS"/>
    <property type="gene ID" value="Vitis06g01433"/>
</dbReference>
<feature type="compositionally biased region" description="Pro residues" evidence="1">
    <location>
        <begin position="34"/>
        <end position="44"/>
    </location>
</feature>
<name>A0A438KGQ4_VITVI</name>
<protein>
    <submittedName>
        <fullName evidence="2">Uncharacterized protein</fullName>
    </submittedName>
</protein>
<feature type="compositionally biased region" description="Low complexity" evidence="1">
    <location>
        <begin position="45"/>
        <end position="56"/>
    </location>
</feature>
<organism evidence="2 3">
    <name type="scientific">Vitis vinifera</name>
    <name type="common">Grape</name>
    <dbReference type="NCBI Taxonomy" id="29760"/>
    <lineage>
        <taxon>Eukaryota</taxon>
        <taxon>Viridiplantae</taxon>
        <taxon>Streptophyta</taxon>
        <taxon>Embryophyta</taxon>
        <taxon>Tracheophyta</taxon>
        <taxon>Spermatophyta</taxon>
        <taxon>Magnoliopsida</taxon>
        <taxon>eudicotyledons</taxon>
        <taxon>Gunneridae</taxon>
        <taxon>Pentapetalae</taxon>
        <taxon>rosids</taxon>
        <taxon>Vitales</taxon>
        <taxon>Vitaceae</taxon>
        <taxon>Viteae</taxon>
        <taxon>Vitis</taxon>
    </lineage>
</organism>
<accession>A0A438KGQ4</accession>